<dbReference type="InterPro" id="IPR011701">
    <property type="entry name" value="MFS"/>
</dbReference>
<feature type="transmembrane region" description="Helical" evidence="6">
    <location>
        <begin position="462"/>
        <end position="483"/>
    </location>
</feature>
<evidence type="ECO:0000256" key="3">
    <source>
        <dbReference type="ARBA" id="ARBA00022989"/>
    </source>
</evidence>
<gene>
    <name evidence="8" type="ORF">ABOM_009942</name>
</gene>
<dbReference type="InterPro" id="IPR036259">
    <property type="entry name" value="MFS_trans_sf"/>
</dbReference>
<feature type="transmembrane region" description="Helical" evidence="6">
    <location>
        <begin position="243"/>
        <end position="262"/>
    </location>
</feature>
<keyword evidence="4 6" id="KW-0472">Membrane</keyword>
<evidence type="ECO:0000313" key="9">
    <source>
        <dbReference type="Proteomes" id="UP000179179"/>
    </source>
</evidence>
<dbReference type="Proteomes" id="UP000179179">
    <property type="component" value="Unassembled WGS sequence"/>
</dbReference>
<feature type="transmembrane region" description="Helical" evidence="6">
    <location>
        <begin position="113"/>
        <end position="131"/>
    </location>
</feature>
<evidence type="ECO:0000259" key="7">
    <source>
        <dbReference type="PROSITE" id="PS50850"/>
    </source>
</evidence>
<feature type="transmembrane region" description="Helical" evidence="6">
    <location>
        <begin position="319"/>
        <end position="344"/>
    </location>
</feature>
<keyword evidence="9" id="KW-1185">Reference proteome</keyword>
<evidence type="ECO:0000256" key="5">
    <source>
        <dbReference type="SAM" id="MobiDB-lite"/>
    </source>
</evidence>
<dbReference type="PANTHER" id="PTHR42718:SF23">
    <property type="entry name" value="MAJOR FACILITATOR SUPERFAMILY (MFS) PROFILE DOMAIN-CONTAINING PROTEIN"/>
    <property type="match status" value="1"/>
</dbReference>
<evidence type="ECO:0000256" key="4">
    <source>
        <dbReference type="ARBA" id="ARBA00023136"/>
    </source>
</evidence>
<dbReference type="AlphaFoldDB" id="A0A1F7ZPH8"/>
<dbReference type="GeneID" id="34453332"/>
<reference evidence="8 9" key="1">
    <citation type="journal article" date="2016" name="Genome Biol. Evol.">
        <title>Draft genome sequence of an aflatoxigenic Aspergillus species, A. bombycis.</title>
        <authorList>
            <person name="Moore G.G."/>
            <person name="Mack B.M."/>
            <person name="Beltz S.B."/>
            <person name="Gilbert M.K."/>
        </authorList>
    </citation>
    <scope>NUCLEOTIDE SEQUENCE [LARGE SCALE GENOMIC DNA]</scope>
    <source>
        <strain evidence="9">NRRL 26010</strain>
    </source>
</reference>
<keyword evidence="2 6" id="KW-0812">Transmembrane</keyword>
<dbReference type="RefSeq" id="XP_022385081.1">
    <property type="nucleotide sequence ID" value="XM_022537070.1"/>
</dbReference>
<dbReference type="GO" id="GO:0022857">
    <property type="term" value="F:transmembrane transporter activity"/>
    <property type="evidence" value="ECO:0007669"/>
    <property type="project" value="InterPro"/>
</dbReference>
<feature type="region of interest" description="Disordered" evidence="5">
    <location>
        <begin position="1"/>
        <end position="26"/>
    </location>
</feature>
<evidence type="ECO:0000256" key="2">
    <source>
        <dbReference type="ARBA" id="ARBA00022692"/>
    </source>
</evidence>
<evidence type="ECO:0000313" key="8">
    <source>
        <dbReference type="EMBL" id="OGM41364.1"/>
    </source>
</evidence>
<accession>A0A1F7ZPH8</accession>
<feature type="transmembrane region" description="Helical" evidence="6">
    <location>
        <begin position="45"/>
        <end position="68"/>
    </location>
</feature>
<feature type="transmembrane region" description="Helical" evidence="6">
    <location>
        <begin position="376"/>
        <end position="402"/>
    </location>
</feature>
<feature type="compositionally biased region" description="Basic and acidic residues" evidence="5">
    <location>
        <begin position="1"/>
        <end position="18"/>
    </location>
</feature>
<dbReference type="SUPFAM" id="SSF103473">
    <property type="entry name" value="MFS general substrate transporter"/>
    <property type="match status" value="1"/>
</dbReference>
<feature type="transmembrane region" description="Helical" evidence="6">
    <location>
        <begin position="174"/>
        <end position="195"/>
    </location>
</feature>
<name>A0A1F7ZPH8_9EURO</name>
<feature type="transmembrane region" description="Helical" evidence="6">
    <location>
        <begin position="350"/>
        <end position="369"/>
    </location>
</feature>
<protein>
    <submittedName>
        <fullName evidence="8">Putative aminotriazole resistance protein</fullName>
    </submittedName>
</protein>
<dbReference type="Pfam" id="PF07690">
    <property type="entry name" value="MFS_1"/>
    <property type="match status" value="1"/>
</dbReference>
<dbReference type="Gene3D" id="1.20.1250.20">
    <property type="entry name" value="MFS general substrate transporter like domains"/>
    <property type="match status" value="1"/>
</dbReference>
<proteinExistence type="predicted"/>
<sequence>MEKTGPAEASECHGEMDNKVASTTVQAPRDNEARPAAFSSTIQEILFVAVATMAIAMSSLLTGTITVLTSQVQRDLNMTTAELTWLTSSSSLASGSFLLFFGRLADLFGRKALFIGGMAFFAVFALAAGFSKTPMQVDILNGVMGLMSASSVPPAQGMLANIYQKPSKRKNRVFACFSAGNPLGFVFGSIFSGIATQLFNWRASFFLLAIIYVVIVAIALFTVPADNTPTEKMSIEAVKRFDVVGTILTVAGIGLFSAALSLGSDAPQGWKTPYVLVCLILGVVLIVAFVFWECWYSYPLIPMSIWRDRDFSLIKQYSALPVAVHMLPMAIMGIIVNIIAGLIMHRVSNTLLMLLGATSYVGSFLLMGLQHSDSSYWAFIFPGLLLAVIGADFEFCVANMYVMSSLPPEQQSIAGGIFQTVTKLCVAIGMGISTAIFDAVQARGTATSGYFKNDPIEPYSATFLYCAGIAALGIPLCAFLRIGAQGHGGDAKKGTDDEKV</sequence>
<organism evidence="8 9">
    <name type="scientific">Aspergillus bombycis</name>
    <dbReference type="NCBI Taxonomy" id="109264"/>
    <lineage>
        <taxon>Eukaryota</taxon>
        <taxon>Fungi</taxon>
        <taxon>Dikarya</taxon>
        <taxon>Ascomycota</taxon>
        <taxon>Pezizomycotina</taxon>
        <taxon>Eurotiomycetes</taxon>
        <taxon>Eurotiomycetidae</taxon>
        <taxon>Eurotiales</taxon>
        <taxon>Aspergillaceae</taxon>
        <taxon>Aspergillus</taxon>
    </lineage>
</organism>
<keyword evidence="3 6" id="KW-1133">Transmembrane helix</keyword>
<evidence type="ECO:0000256" key="6">
    <source>
        <dbReference type="SAM" id="Phobius"/>
    </source>
</evidence>
<dbReference type="PROSITE" id="PS50850">
    <property type="entry name" value="MFS"/>
    <property type="match status" value="1"/>
</dbReference>
<feature type="domain" description="Major facilitator superfamily (MFS) profile" evidence="7">
    <location>
        <begin position="47"/>
        <end position="485"/>
    </location>
</feature>
<dbReference type="PANTHER" id="PTHR42718">
    <property type="entry name" value="MAJOR FACILITATOR SUPERFAMILY MULTIDRUG TRANSPORTER MFSC"/>
    <property type="match status" value="1"/>
</dbReference>
<feature type="transmembrane region" description="Helical" evidence="6">
    <location>
        <begin position="201"/>
        <end position="223"/>
    </location>
</feature>
<evidence type="ECO:0000256" key="1">
    <source>
        <dbReference type="ARBA" id="ARBA00004141"/>
    </source>
</evidence>
<dbReference type="GO" id="GO:0016020">
    <property type="term" value="C:membrane"/>
    <property type="evidence" value="ECO:0007669"/>
    <property type="project" value="UniProtKB-SubCell"/>
</dbReference>
<comment type="subcellular location">
    <subcellularLocation>
        <location evidence="1">Membrane</location>
        <topology evidence="1">Multi-pass membrane protein</topology>
    </subcellularLocation>
</comment>
<dbReference type="EMBL" id="LYCR01000114">
    <property type="protein sequence ID" value="OGM41364.1"/>
    <property type="molecule type" value="Genomic_DNA"/>
</dbReference>
<dbReference type="OrthoDB" id="2985014at2759"/>
<dbReference type="InterPro" id="IPR020846">
    <property type="entry name" value="MFS_dom"/>
</dbReference>
<feature type="transmembrane region" description="Helical" evidence="6">
    <location>
        <begin position="83"/>
        <end position="101"/>
    </location>
</feature>
<feature type="transmembrane region" description="Helical" evidence="6">
    <location>
        <begin position="274"/>
        <end position="298"/>
    </location>
</feature>
<comment type="caution">
    <text evidence="8">The sequence shown here is derived from an EMBL/GenBank/DDBJ whole genome shotgun (WGS) entry which is preliminary data.</text>
</comment>